<dbReference type="AlphaFoldDB" id="A0A1X7CZ37"/>
<feature type="transmembrane region" description="Helical" evidence="1">
    <location>
        <begin position="46"/>
        <end position="67"/>
    </location>
</feature>
<evidence type="ECO:0000256" key="1">
    <source>
        <dbReference type="SAM" id="Phobius"/>
    </source>
</evidence>
<proteinExistence type="predicted"/>
<organism evidence="2 3">
    <name type="scientific">Xaviernesmea oryzae</name>
    <dbReference type="NCBI Taxonomy" id="464029"/>
    <lineage>
        <taxon>Bacteria</taxon>
        <taxon>Pseudomonadati</taxon>
        <taxon>Pseudomonadota</taxon>
        <taxon>Alphaproteobacteria</taxon>
        <taxon>Hyphomicrobiales</taxon>
        <taxon>Rhizobiaceae</taxon>
        <taxon>Rhizobium/Agrobacterium group</taxon>
        <taxon>Xaviernesmea</taxon>
    </lineage>
</organism>
<sequence length="85" mass="9767">MKLISRAFYVTVGTAFKTKGSREIALRAWTRLSLLQQEGLNNRNDWPIWLLFWMVFLAGCTMAAKVASPDGCDPERFQYYPMGKC</sequence>
<dbReference type="EMBL" id="FXAF01000002">
    <property type="protein sequence ID" value="SMF05390.1"/>
    <property type="molecule type" value="Genomic_DNA"/>
</dbReference>
<gene>
    <name evidence="2" type="ORF">SAMN02982989_4762</name>
</gene>
<reference evidence="3" key="1">
    <citation type="submission" date="2017-04" db="EMBL/GenBank/DDBJ databases">
        <authorList>
            <person name="Varghese N."/>
            <person name="Submissions S."/>
        </authorList>
    </citation>
    <scope>NUCLEOTIDE SEQUENCE [LARGE SCALE GENOMIC DNA]</scope>
    <source>
        <strain evidence="3">B4P</strain>
    </source>
</reference>
<keyword evidence="1" id="KW-0812">Transmembrane</keyword>
<protein>
    <submittedName>
        <fullName evidence="2">Uncharacterized protein</fullName>
    </submittedName>
</protein>
<dbReference type="Proteomes" id="UP000192903">
    <property type="component" value="Unassembled WGS sequence"/>
</dbReference>
<evidence type="ECO:0000313" key="3">
    <source>
        <dbReference type="Proteomes" id="UP000192903"/>
    </source>
</evidence>
<keyword evidence="1" id="KW-1133">Transmembrane helix</keyword>
<keyword evidence="3" id="KW-1185">Reference proteome</keyword>
<evidence type="ECO:0000313" key="2">
    <source>
        <dbReference type="EMBL" id="SMF05390.1"/>
    </source>
</evidence>
<keyword evidence="1" id="KW-0472">Membrane</keyword>
<accession>A0A1X7CZ37</accession>
<name>A0A1X7CZ37_9HYPH</name>